<reference evidence="1" key="1">
    <citation type="submission" date="2021-12" db="EMBL/GenBank/DDBJ databases">
        <authorList>
            <person name="King R."/>
        </authorList>
    </citation>
    <scope>NUCLEOTIDE SEQUENCE</scope>
</reference>
<dbReference type="Proteomes" id="UP001153292">
    <property type="component" value="Chromosome 16"/>
</dbReference>
<sequence length="311" mass="36016">MSEDDVISAKGRLLELLTELNDFELDTIEKWICSNSYKKELEAKKKMKISEKCLIDIGETIKQIIPFEAEMPSENIVPPTVGDQADCNATNTCHIDEFLYDQDAVHELVKEGKLQRHYCLTCNSRNIKDLTLISHSMSRQALQYIFQVLLPKELEDKQVLDVGSRIGAVLYGAYYFSRAGSIVGIEMNKECCDVQQRIINQYAMDNNRIKVINSDVMERSDVVQNSDVIIINVLDFFVDIEKHKQMWYFFKKYIKKGSYLVCNRSMADTLGYLDMFEELMDWLSICNPSQLENEVFFDVEDCSELFLYTVN</sequence>
<keyword evidence="2" id="KW-1185">Reference proteome</keyword>
<gene>
    <name evidence="1" type="ORF">CHILSU_LOCUS3178</name>
</gene>
<dbReference type="PANTHER" id="PTHR43675:SF1">
    <property type="entry name" value="RIKEN CDNA 2700097O09 GENE"/>
    <property type="match status" value="1"/>
</dbReference>
<dbReference type="SUPFAM" id="SSF53335">
    <property type="entry name" value="S-adenosyl-L-methionine-dependent methyltransferases"/>
    <property type="match status" value="1"/>
</dbReference>
<name>A0ABN8AZ13_CHISP</name>
<protein>
    <recommendedName>
        <fullName evidence="3">Methyltransferase type 11 domain-containing protein</fullName>
    </recommendedName>
</protein>
<accession>A0ABN8AZ13</accession>
<organism evidence="1 2">
    <name type="scientific">Chilo suppressalis</name>
    <name type="common">Asiatic rice borer moth</name>
    <dbReference type="NCBI Taxonomy" id="168631"/>
    <lineage>
        <taxon>Eukaryota</taxon>
        <taxon>Metazoa</taxon>
        <taxon>Ecdysozoa</taxon>
        <taxon>Arthropoda</taxon>
        <taxon>Hexapoda</taxon>
        <taxon>Insecta</taxon>
        <taxon>Pterygota</taxon>
        <taxon>Neoptera</taxon>
        <taxon>Endopterygota</taxon>
        <taxon>Lepidoptera</taxon>
        <taxon>Glossata</taxon>
        <taxon>Ditrysia</taxon>
        <taxon>Pyraloidea</taxon>
        <taxon>Crambidae</taxon>
        <taxon>Crambinae</taxon>
        <taxon>Chilo</taxon>
    </lineage>
</organism>
<dbReference type="EMBL" id="OU963909">
    <property type="protein sequence ID" value="CAH0399997.1"/>
    <property type="molecule type" value="Genomic_DNA"/>
</dbReference>
<dbReference type="InterPro" id="IPR026669">
    <property type="entry name" value="Arsenite_MeTrfase-like"/>
</dbReference>
<evidence type="ECO:0008006" key="3">
    <source>
        <dbReference type="Google" id="ProtNLM"/>
    </source>
</evidence>
<proteinExistence type="predicted"/>
<dbReference type="Gene3D" id="3.40.50.150">
    <property type="entry name" value="Vaccinia Virus protein VP39"/>
    <property type="match status" value="1"/>
</dbReference>
<dbReference type="InterPro" id="IPR029063">
    <property type="entry name" value="SAM-dependent_MTases_sf"/>
</dbReference>
<evidence type="ECO:0000313" key="2">
    <source>
        <dbReference type="Proteomes" id="UP001153292"/>
    </source>
</evidence>
<evidence type="ECO:0000313" key="1">
    <source>
        <dbReference type="EMBL" id="CAH0399997.1"/>
    </source>
</evidence>
<dbReference type="PANTHER" id="PTHR43675">
    <property type="entry name" value="ARSENITE METHYLTRANSFERASE"/>
    <property type="match status" value="1"/>
</dbReference>